<dbReference type="AlphaFoldDB" id="A0AAV4RUU5"/>
<accession>A0AAV4RUU5</accession>
<reference evidence="2 3" key="1">
    <citation type="submission" date="2021-06" db="EMBL/GenBank/DDBJ databases">
        <title>Caerostris darwini draft genome.</title>
        <authorList>
            <person name="Kono N."/>
            <person name="Arakawa K."/>
        </authorList>
    </citation>
    <scope>NUCLEOTIDE SEQUENCE [LARGE SCALE GENOMIC DNA]</scope>
</reference>
<dbReference type="Proteomes" id="UP001054837">
    <property type="component" value="Unassembled WGS sequence"/>
</dbReference>
<protein>
    <submittedName>
        <fullName evidence="2">Uncharacterized protein</fullName>
    </submittedName>
</protein>
<feature type="region of interest" description="Disordered" evidence="1">
    <location>
        <begin position="41"/>
        <end position="82"/>
    </location>
</feature>
<comment type="caution">
    <text evidence="2">The sequence shown here is derived from an EMBL/GenBank/DDBJ whole genome shotgun (WGS) entry which is preliminary data.</text>
</comment>
<organism evidence="2 3">
    <name type="scientific">Caerostris darwini</name>
    <dbReference type="NCBI Taxonomy" id="1538125"/>
    <lineage>
        <taxon>Eukaryota</taxon>
        <taxon>Metazoa</taxon>
        <taxon>Ecdysozoa</taxon>
        <taxon>Arthropoda</taxon>
        <taxon>Chelicerata</taxon>
        <taxon>Arachnida</taxon>
        <taxon>Araneae</taxon>
        <taxon>Araneomorphae</taxon>
        <taxon>Entelegynae</taxon>
        <taxon>Araneoidea</taxon>
        <taxon>Araneidae</taxon>
        <taxon>Caerostris</taxon>
    </lineage>
</organism>
<keyword evidence="3" id="KW-1185">Reference proteome</keyword>
<sequence length="107" mass="11491">MVSGGWLDKAALDATRRCISRYRIPFGIKHLQMHRLVGSSAALSSNPPLTTTSLNPRQNCPPPSGRLSSCPTPANPGQPTANLLPLKLPFLSPRASVEAPNLMNHLN</sequence>
<name>A0AAV4RUU5_9ARAC</name>
<proteinExistence type="predicted"/>
<evidence type="ECO:0000313" key="3">
    <source>
        <dbReference type="Proteomes" id="UP001054837"/>
    </source>
</evidence>
<feature type="compositionally biased region" description="Polar residues" evidence="1">
    <location>
        <begin position="41"/>
        <end position="58"/>
    </location>
</feature>
<evidence type="ECO:0000313" key="2">
    <source>
        <dbReference type="EMBL" id="GIY24576.1"/>
    </source>
</evidence>
<feature type="compositionally biased region" description="Polar residues" evidence="1">
    <location>
        <begin position="66"/>
        <end position="81"/>
    </location>
</feature>
<gene>
    <name evidence="2" type="ORF">CDAR_120741</name>
</gene>
<evidence type="ECO:0000256" key="1">
    <source>
        <dbReference type="SAM" id="MobiDB-lite"/>
    </source>
</evidence>
<dbReference type="EMBL" id="BPLQ01006712">
    <property type="protein sequence ID" value="GIY24576.1"/>
    <property type="molecule type" value="Genomic_DNA"/>
</dbReference>